<sequence length="52" mass="5661">MVANAKSRKARHIPLNSEAHDTLARWAQQDAGTGLVFPSPRTGLRMDNISSS</sequence>
<dbReference type="RefSeq" id="WP_167352008.1">
    <property type="nucleotide sequence ID" value="NZ_FLTX01000020.1"/>
</dbReference>
<protein>
    <submittedName>
        <fullName evidence="1">Integrase</fullName>
    </submittedName>
</protein>
<dbReference type="GO" id="GO:0003677">
    <property type="term" value="F:DNA binding"/>
    <property type="evidence" value="ECO:0007669"/>
    <property type="project" value="InterPro"/>
</dbReference>
<dbReference type="AlphaFoldDB" id="A0A1C3NJN9"/>
<reference evidence="1 2" key="1">
    <citation type="submission" date="2016-06" db="EMBL/GenBank/DDBJ databases">
        <authorList>
            <person name="Kjaerup R.B."/>
            <person name="Dalgaard T.S."/>
            <person name="Juul-Madsen H.R."/>
        </authorList>
    </citation>
    <scope>NUCLEOTIDE SEQUENCE [LARGE SCALE GENOMIC DNA]</scope>
    <source>
        <strain evidence="1">LMG947</strain>
    </source>
</reference>
<evidence type="ECO:0000313" key="2">
    <source>
        <dbReference type="Proteomes" id="UP000092503"/>
    </source>
</evidence>
<evidence type="ECO:0000313" key="1">
    <source>
        <dbReference type="EMBL" id="SBV50619.1"/>
    </source>
</evidence>
<accession>A0A1C3NJN9</accession>
<proteinExistence type="predicted"/>
<dbReference type="SUPFAM" id="SSF56349">
    <property type="entry name" value="DNA breaking-rejoining enzymes"/>
    <property type="match status" value="1"/>
</dbReference>
<name>A0A1C3NJN9_9XANT</name>
<dbReference type="STRING" id="56449.XBLMG947_1400"/>
<gene>
    <name evidence="1" type="ORF">XBLMG947_1400</name>
</gene>
<dbReference type="InterPro" id="IPR011010">
    <property type="entry name" value="DNA_brk_join_enz"/>
</dbReference>
<dbReference type="Proteomes" id="UP000092503">
    <property type="component" value="Unassembled WGS sequence"/>
</dbReference>
<dbReference type="EMBL" id="FLTX01000020">
    <property type="protein sequence ID" value="SBV50619.1"/>
    <property type="molecule type" value="Genomic_DNA"/>
</dbReference>
<organism evidence="1 2">
    <name type="scientific">Xanthomonas bromi</name>
    <dbReference type="NCBI Taxonomy" id="56449"/>
    <lineage>
        <taxon>Bacteria</taxon>
        <taxon>Pseudomonadati</taxon>
        <taxon>Pseudomonadota</taxon>
        <taxon>Gammaproteobacteria</taxon>
        <taxon>Lysobacterales</taxon>
        <taxon>Lysobacteraceae</taxon>
        <taxon>Xanthomonas</taxon>
    </lineage>
</organism>